<reference evidence="1 2" key="1">
    <citation type="submission" date="2012-02" db="EMBL/GenBank/DDBJ databases">
        <title>Complete Genome Sequence of Cronobacter sakazakii Bacteriophage CR9.</title>
        <authorList>
            <person name="Shin H."/>
            <person name="Lee J.-H."/>
            <person name="Kim Y."/>
            <person name="Ryu S."/>
        </authorList>
    </citation>
    <scope>NUCLEOTIDE SEQUENCE [LARGE SCALE GENOMIC DNA]</scope>
</reference>
<protein>
    <submittedName>
        <fullName evidence="1">Uncharacterized protein</fullName>
    </submittedName>
</protein>
<organism evidence="1 2">
    <name type="scientific">Cronobacter phage CR9</name>
    <dbReference type="NCBI Taxonomy" id="1162290"/>
    <lineage>
        <taxon>Viruses</taxon>
        <taxon>Duplodnaviria</taxon>
        <taxon>Heunggongvirae</taxon>
        <taxon>Uroviricota</taxon>
        <taxon>Caudoviricetes</taxon>
        <taxon>Vequintavirinae</taxon>
        <taxon>Certrevirus</taxon>
        <taxon>Certrevirus CR9</taxon>
    </lineage>
</organism>
<dbReference type="EMBL" id="JQ691611">
    <property type="protein sequence ID" value="AFH21085.1"/>
    <property type="molecule type" value="Genomic_DNA"/>
</dbReference>
<dbReference type="RefSeq" id="YP_009015163.1">
    <property type="nucleotide sequence ID" value="NC_023717.1"/>
</dbReference>
<sequence length="148" mass="17359">MTEKTYQQVFSSSNLYDSGTGSGQIDPTWLTGPSMNTDFSRWEEAKRELQRKRLADILNSNPPWKGAGMIAETDDKPKSRTRTLKFKDVTFVVSLFDATMEFFEDERMITQDELRLVRVTYPEEYEKIRKSWTHAWRELKAIEAFESD</sequence>
<name>M1F3N8_9CAUD</name>
<gene>
    <name evidence="1" type="ORF">CR9_201</name>
</gene>
<dbReference type="GeneID" id="18563043"/>
<keyword evidence="2" id="KW-1185">Reference proteome</keyword>
<dbReference type="KEGG" id="vg:18563043"/>
<evidence type="ECO:0000313" key="2">
    <source>
        <dbReference type="Proteomes" id="UP000011829"/>
    </source>
</evidence>
<dbReference type="Proteomes" id="UP000011829">
    <property type="component" value="Segment"/>
</dbReference>
<accession>M1F3N8</accession>
<evidence type="ECO:0000313" key="1">
    <source>
        <dbReference type="EMBL" id="AFH21085.1"/>
    </source>
</evidence>
<dbReference type="OrthoDB" id="37362at10239"/>
<proteinExistence type="predicted"/>